<keyword evidence="2 6" id="KW-0689">Ribosomal protein</keyword>
<dbReference type="PANTHER" id="PTHR10064">
    <property type="entry name" value="60S RIBOSOMAL PROTEIN L22"/>
    <property type="match status" value="1"/>
</dbReference>
<proteinExistence type="inferred from homology"/>
<sequence length="443" mass="50869">MSRVAGGGKKKAAVTFVIDCGKPVEDKIMEIASLEKFLHERIKVAGKPGNLGDSVTISRQKNKISVTADSNFSKRYLKYLTKKYLKKHNVRDWLRVIASNKERNVYELRYFNIAENEGEEEDPYVELRLEDQVVRSTNNCHRPFWPANIESGFQFASYKPMETEIVNTSEGFSWVYTFDCWCRRDTVPTDRIVTLQGGWGLLNKGSVGEILLRLTYKVYVEDEEDEKIEVDIDASDDEFSELGPAGTTYDPTSPVSDKETFMDVLAAFIVSEEFKGIVASEASYNATDMKSTATSSGQTTNLLDPDNDSGVHTTPLTECEFLLNLLVQSRCQLCFSLFKLADITGVVDIKFGYAFLSYYCNMVQMLEETIRQLQEDNTQMRARVEIETQVQVQRQVERQVQEHMRQRELEANAQEEAREREWQRKMDDINSMLRKFNDPRPPQ</sequence>
<dbReference type="Pfam" id="PF01776">
    <property type="entry name" value="Ribosomal_L22e"/>
    <property type="match status" value="1"/>
</dbReference>
<dbReference type="InterPro" id="IPR002671">
    <property type="entry name" value="Ribosomal_eL22"/>
</dbReference>
<dbReference type="EMBL" id="BQNB010011756">
    <property type="protein sequence ID" value="GJS94761.1"/>
    <property type="molecule type" value="Genomic_DNA"/>
</dbReference>
<dbReference type="Proteomes" id="UP001151760">
    <property type="component" value="Unassembled WGS sequence"/>
</dbReference>
<protein>
    <recommendedName>
        <fullName evidence="4">Large ribosomal subunit protein eL22</fullName>
    </recommendedName>
    <alternativeName>
        <fullName evidence="5">60S ribosomal protein L22</fullName>
    </alternativeName>
</protein>
<dbReference type="GO" id="GO:0005840">
    <property type="term" value="C:ribosome"/>
    <property type="evidence" value="ECO:0007669"/>
    <property type="project" value="UniProtKB-KW"/>
</dbReference>
<keyword evidence="3" id="KW-0687">Ribonucleoprotein</keyword>
<keyword evidence="7" id="KW-1185">Reference proteome</keyword>
<name>A0ABQ4ZZP1_9ASTR</name>
<organism evidence="6 7">
    <name type="scientific">Tanacetum coccineum</name>
    <dbReference type="NCBI Taxonomy" id="301880"/>
    <lineage>
        <taxon>Eukaryota</taxon>
        <taxon>Viridiplantae</taxon>
        <taxon>Streptophyta</taxon>
        <taxon>Embryophyta</taxon>
        <taxon>Tracheophyta</taxon>
        <taxon>Spermatophyta</taxon>
        <taxon>Magnoliopsida</taxon>
        <taxon>eudicotyledons</taxon>
        <taxon>Gunneridae</taxon>
        <taxon>Pentapetalae</taxon>
        <taxon>asterids</taxon>
        <taxon>campanulids</taxon>
        <taxon>Asterales</taxon>
        <taxon>Asteraceae</taxon>
        <taxon>Asteroideae</taxon>
        <taxon>Anthemideae</taxon>
        <taxon>Anthemidinae</taxon>
        <taxon>Tanacetum</taxon>
    </lineage>
</organism>
<comment type="caution">
    <text evidence="6">The sequence shown here is derived from an EMBL/GenBank/DDBJ whole genome shotgun (WGS) entry which is preliminary data.</text>
</comment>
<evidence type="ECO:0000256" key="5">
    <source>
        <dbReference type="ARBA" id="ARBA00041214"/>
    </source>
</evidence>
<evidence type="ECO:0000256" key="2">
    <source>
        <dbReference type="ARBA" id="ARBA00022980"/>
    </source>
</evidence>
<dbReference type="PANTHER" id="PTHR10064:SF0">
    <property type="entry name" value="FI24544P1-RELATED"/>
    <property type="match status" value="1"/>
</dbReference>
<gene>
    <name evidence="6" type="ORF">Tco_0801729</name>
</gene>
<evidence type="ECO:0000256" key="4">
    <source>
        <dbReference type="ARBA" id="ARBA00040613"/>
    </source>
</evidence>
<comment type="similarity">
    <text evidence="1">Belongs to the eukaryotic ribosomal protein eL22 family.</text>
</comment>
<evidence type="ECO:0000256" key="1">
    <source>
        <dbReference type="ARBA" id="ARBA00007817"/>
    </source>
</evidence>
<reference evidence="6" key="2">
    <citation type="submission" date="2022-01" db="EMBL/GenBank/DDBJ databases">
        <authorList>
            <person name="Yamashiro T."/>
            <person name="Shiraishi A."/>
            <person name="Satake H."/>
            <person name="Nakayama K."/>
        </authorList>
    </citation>
    <scope>NUCLEOTIDE SEQUENCE</scope>
</reference>
<evidence type="ECO:0000256" key="3">
    <source>
        <dbReference type="ARBA" id="ARBA00023274"/>
    </source>
</evidence>
<dbReference type="Gene3D" id="3.30.1360.210">
    <property type="match status" value="1"/>
</dbReference>
<dbReference type="InterPro" id="IPR038526">
    <property type="entry name" value="Ribosomal_eL22_sf"/>
</dbReference>
<evidence type="ECO:0000313" key="7">
    <source>
        <dbReference type="Proteomes" id="UP001151760"/>
    </source>
</evidence>
<reference evidence="6" key="1">
    <citation type="journal article" date="2022" name="Int. J. Mol. Sci.">
        <title>Draft Genome of Tanacetum Coccineum: Genomic Comparison of Closely Related Tanacetum-Family Plants.</title>
        <authorList>
            <person name="Yamashiro T."/>
            <person name="Shiraishi A."/>
            <person name="Nakayama K."/>
            <person name="Satake H."/>
        </authorList>
    </citation>
    <scope>NUCLEOTIDE SEQUENCE</scope>
</reference>
<evidence type="ECO:0000313" key="6">
    <source>
        <dbReference type="EMBL" id="GJS94761.1"/>
    </source>
</evidence>
<accession>A0ABQ4ZZP1</accession>